<feature type="transmembrane region" description="Helical" evidence="6">
    <location>
        <begin position="451"/>
        <end position="476"/>
    </location>
</feature>
<feature type="transmembrane region" description="Helical" evidence="6">
    <location>
        <begin position="488"/>
        <end position="508"/>
    </location>
</feature>
<name>A0A9W8BIK5_9FUNG</name>
<feature type="transmembrane region" description="Helical" evidence="6">
    <location>
        <begin position="581"/>
        <end position="598"/>
    </location>
</feature>
<keyword evidence="2 6" id="KW-0812">Transmembrane</keyword>
<organism evidence="9 10">
    <name type="scientific">Coemansia thaxteri</name>
    <dbReference type="NCBI Taxonomy" id="2663907"/>
    <lineage>
        <taxon>Eukaryota</taxon>
        <taxon>Fungi</taxon>
        <taxon>Fungi incertae sedis</taxon>
        <taxon>Zoopagomycota</taxon>
        <taxon>Kickxellomycotina</taxon>
        <taxon>Kickxellomycetes</taxon>
        <taxon>Kickxellales</taxon>
        <taxon>Kickxellaceae</taxon>
        <taxon>Coemansia</taxon>
    </lineage>
</organism>
<proteinExistence type="inferred from homology"/>
<dbReference type="InterPro" id="IPR010619">
    <property type="entry name" value="ThrE-like_N"/>
</dbReference>
<dbReference type="GO" id="GO:0016020">
    <property type="term" value="C:membrane"/>
    <property type="evidence" value="ECO:0007669"/>
    <property type="project" value="UniProtKB-SubCell"/>
</dbReference>
<feature type="domain" description="Threonine/serine exporter-like N-terminal" evidence="7">
    <location>
        <begin position="271"/>
        <end position="504"/>
    </location>
</feature>
<dbReference type="PANTHER" id="PTHR31082:SF4">
    <property type="entry name" value="PHEROMONE-REGULATED MEMBRANE PROTEIN 10"/>
    <property type="match status" value="1"/>
</dbReference>
<dbReference type="Pfam" id="PF06738">
    <property type="entry name" value="ThrE"/>
    <property type="match status" value="1"/>
</dbReference>
<dbReference type="PANTHER" id="PTHR31082">
    <property type="entry name" value="PHEROMONE-REGULATED MEMBRANE PROTEIN 10"/>
    <property type="match status" value="1"/>
</dbReference>
<gene>
    <name evidence="9" type="primary">PRM10_1</name>
    <name evidence="9" type="ORF">H4R26_000463</name>
</gene>
<sequence>MSRPGLLPIADRRLRDSSLPRDLSSVATWVHPGLSPEQGMPLSKAQEPLQLNVDVAAVGHGNDVLSRQTIPAATQPTSMSSRYLQLADANQQRVILEVRPSVSKKKSDGGYFGLLPTSRVAYPEAVRVNQSPQALAPAGQGSPLKTHPRLSLGETDSLHNALSVQPTSSSHIALRRRQNPCPPLKLAPFLDTDLTQFLPYALSTPSARTAVESPALSQTSSIDDWLKHKGQTLDTVSTPTIATTETEVTVLNDKRSHLLEGIRKLLEHQRFLFLMAKAMMQFGAPLHHLEDNLSRMARHLSITATFTTLPGLVMISIEDEATLTSETRLIRGTTGYDMHRLELTDRIFRKVGKHEISVEKATRELNDIVSAPPLFAWYWQLLNWGVISWSVCILAFNGSWQDSLAAFLLGVMIGFLEMVASRVKSFTNLFEVSISILCGFIVTALERWLCFGAVTLSAAFIVLPGLQLTTGVIELASRNMHAGTVRCAYALIVAAIIAFGLNLGSIIFDEMFAKPGSSPDMSMATCSPVSQLWWLLALPVAVASLCMAVNIHIRHWHACIVVAGIMYSVFWVLVMHLGLKLVGPVVSAFVLGLAANTWSRLFKHNAYSVMLPGVLILVPGSVGVRGIMGMFNSTANDSSTQLIALMIQTALSIMTGLFASSLVVYPRGKKQSAHITV</sequence>
<evidence type="ECO:0000259" key="7">
    <source>
        <dbReference type="Pfam" id="PF06738"/>
    </source>
</evidence>
<dbReference type="InterPro" id="IPR024528">
    <property type="entry name" value="ThrE_2"/>
</dbReference>
<evidence type="ECO:0000256" key="3">
    <source>
        <dbReference type="ARBA" id="ARBA00022989"/>
    </source>
</evidence>
<feature type="transmembrane region" description="Helical" evidence="6">
    <location>
        <begin position="556"/>
        <end position="575"/>
    </location>
</feature>
<evidence type="ECO:0000256" key="6">
    <source>
        <dbReference type="SAM" id="Phobius"/>
    </source>
</evidence>
<dbReference type="Proteomes" id="UP001150907">
    <property type="component" value="Unassembled WGS sequence"/>
</dbReference>
<comment type="similarity">
    <text evidence="5">Belongs to the ThrE exporter (TC 2.A.79) family.</text>
</comment>
<dbReference type="InterPro" id="IPR051361">
    <property type="entry name" value="ThrE/Ser_Exporter"/>
</dbReference>
<protein>
    <submittedName>
        <fullName evidence="9">Pheromone-regulated protein prm10</fullName>
    </submittedName>
</protein>
<reference evidence="9" key="1">
    <citation type="submission" date="2022-07" db="EMBL/GenBank/DDBJ databases">
        <title>Phylogenomic reconstructions and comparative analyses of Kickxellomycotina fungi.</title>
        <authorList>
            <person name="Reynolds N.K."/>
            <person name="Stajich J.E."/>
            <person name="Barry K."/>
            <person name="Grigoriev I.V."/>
            <person name="Crous P."/>
            <person name="Smith M.E."/>
        </authorList>
    </citation>
    <scope>NUCLEOTIDE SEQUENCE</scope>
    <source>
        <strain evidence="9">IMI 214461</strain>
    </source>
</reference>
<feature type="transmembrane region" description="Helical" evidence="6">
    <location>
        <begin position="528"/>
        <end position="549"/>
    </location>
</feature>
<dbReference type="AlphaFoldDB" id="A0A9W8BIK5"/>
<feature type="transmembrane region" description="Helical" evidence="6">
    <location>
        <begin position="610"/>
        <end position="631"/>
    </location>
</feature>
<dbReference type="OrthoDB" id="413008at2759"/>
<dbReference type="Pfam" id="PF12821">
    <property type="entry name" value="ThrE_2"/>
    <property type="match status" value="1"/>
</dbReference>
<evidence type="ECO:0000256" key="4">
    <source>
        <dbReference type="ARBA" id="ARBA00023136"/>
    </source>
</evidence>
<evidence type="ECO:0000313" key="9">
    <source>
        <dbReference type="EMBL" id="KAJ2007955.1"/>
    </source>
</evidence>
<comment type="caution">
    <text evidence="9">The sequence shown here is derived from an EMBL/GenBank/DDBJ whole genome shotgun (WGS) entry which is preliminary data.</text>
</comment>
<keyword evidence="3 6" id="KW-1133">Transmembrane helix</keyword>
<accession>A0A9W8BIK5</accession>
<feature type="transmembrane region" description="Helical" evidence="6">
    <location>
        <begin position="643"/>
        <end position="665"/>
    </location>
</feature>
<feature type="domain" description="Threonine/Serine exporter ThrE" evidence="8">
    <location>
        <begin position="538"/>
        <end position="662"/>
    </location>
</feature>
<feature type="transmembrane region" description="Helical" evidence="6">
    <location>
        <begin position="403"/>
        <end position="420"/>
    </location>
</feature>
<dbReference type="EMBL" id="JANBQF010000014">
    <property type="protein sequence ID" value="KAJ2007955.1"/>
    <property type="molecule type" value="Genomic_DNA"/>
</dbReference>
<evidence type="ECO:0000256" key="5">
    <source>
        <dbReference type="ARBA" id="ARBA00034125"/>
    </source>
</evidence>
<evidence type="ECO:0000256" key="2">
    <source>
        <dbReference type="ARBA" id="ARBA00022692"/>
    </source>
</evidence>
<dbReference type="GO" id="GO:0022857">
    <property type="term" value="F:transmembrane transporter activity"/>
    <property type="evidence" value="ECO:0007669"/>
    <property type="project" value="InterPro"/>
</dbReference>
<evidence type="ECO:0000256" key="1">
    <source>
        <dbReference type="ARBA" id="ARBA00004141"/>
    </source>
</evidence>
<keyword evidence="10" id="KW-1185">Reference proteome</keyword>
<feature type="transmembrane region" description="Helical" evidence="6">
    <location>
        <begin position="375"/>
        <end position="397"/>
    </location>
</feature>
<evidence type="ECO:0000313" key="10">
    <source>
        <dbReference type="Proteomes" id="UP001150907"/>
    </source>
</evidence>
<keyword evidence="4 6" id="KW-0472">Membrane</keyword>
<comment type="subcellular location">
    <subcellularLocation>
        <location evidence="1">Membrane</location>
        <topology evidence="1">Multi-pass membrane protein</topology>
    </subcellularLocation>
</comment>
<evidence type="ECO:0000259" key="8">
    <source>
        <dbReference type="Pfam" id="PF12821"/>
    </source>
</evidence>